<sequence>MQMDQAVEGDPFEAGEGVEAVEFELALGAGDVGETGFEDCVRRAAEMIGGEFLFAMPTDGSFEDASEIAAIHMGEAGESRGRVFFAVLNADGDAMRVADREEVGDRFHGFARAFVGVLSRIRDEMPSFGQMEPKGEA</sequence>
<evidence type="ECO:0000313" key="1">
    <source>
        <dbReference type="EMBL" id="NDW03892.1"/>
    </source>
</evidence>
<dbReference type="AlphaFoldDB" id="A0A6N9SZX6"/>
<dbReference type="Proteomes" id="UP000469011">
    <property type="component" value="Unassembled WGS sequence"/>
</dbReference>
<protein>
    <submittedName>
        <fullName evidence="1">Uncharacterized protein</fullName>
    </submittedName>
</protein>
<proteinExistence type="predicted"/>
<name>A0A6N9SZX6_9HYPH</name>
<gene>
    <name evidence="1" type="ORF">GTK09_05565</name>
</gene>
<keyword evidence="2" id="KW-1185">Reference proteome</keyword>
<comment type="caution">
    <text evidence="1">The sequence shown here is derived from an EMBL/GenBank/DDBJ whole genome shotgun (WGS) entry which is preliminary data.</text>
</comment>
<dbReference type="EMBL" id="JAAAMG010000003">
    <property type="protein sequence ID" value="NDW03892.1"/>
    <property type="molecule type" value="Genomic_DNA"/>
</dbReference>
<reference evidence="1 2" key="1">
    <citation type="submission" date="2020-01" db="EMBL/GenBank/DDBJ databases">
        <title>Jiella pacifica sp. nov.</title>
        <authorList>
            <person name="Xue Z."/>
            <person name="Zhu S."/>
            <person name="Chen J."/>
            <person name="Yang J."/>
        </authorList>
    </citation>
    <scope>NUCLEOTIDE SEQUENCE [LARGE SCALE GENOMIC DNA]</scope>
    <source>
        <strain evidence="1 2">40Bstr34</strain>
    </source>
</reference>
<organism evidence="1 2">
    <name type="scientific">Jiella pacifica</name>
    <dbReference type="NCBI Taxonomy" id="2696469"/>
    <lineage>
        <taxon>Bacteria</taxon>
        <taxon>Pseudomonadati</taxon>
        <taxon>Pseudomonadota</taxon>
        <taxon>Alphaproteobacteria</taxon>
        <taxon>Hyphomicrobiales</taxon>
        <taxon>Aurantimonadaceae</taxon>
        <taxon>Jiella</taxon>
    </lineage>
</organism>
<dbReference type="RefSeq" id="WP_163461740.1">
    <property type="nucleotide sequence ID" value="NZ_JAAAMG010000003.1"/>
</dbReference>
<evidence type="ECO:0000313" key="2">
    <source>
        <dbReference type="Proteomes" id="UP000469011"/>
    </source>
</evidence>
<accession>A0A6N9SZX6</accession>